<evidence type="ECO:0000256" key="1">
    <source>
        <dbReference type="SAM" id="Phobius"/>
    </source>
</evidence>
<evidence type="ECO:0000313" key="2">
    <source>
        <dbReference type="EMBL" id="ADB50332.1"/>
    </source>
</evidence>
<gene>
    <name evidence="2" type="ordered locus">Cwoe_1906</name>
</gene>
<dbReference type="HOGENOM" id="CLU_2536822_0_0_11"/>
<proteinExistence type="predicted"/>
<dbReference type="Proteomes" id="UP000008229">
    <property type="component" value="Chromosome"/>
</dbReference>
<reference evidence="2 3" key="1">
    <citation type="journal article" date="2010" name="Stand. Genomic Sci.">
        <title>Complete genome sequence of Conexibacter woesei type strain (ID131577).</title>
        <authorList>
            <person name="Pukall R."/>
            <person name="Lapidus A."/>
            <person name="Glavina Del Rio T."/>
            <person name="Copeland A."/>
            <person name="Tice H."/>
            <person name="Cheng J.-F."/>
            <person name="Lucas S."/>
            <person name="Chen F."/>
            <person name="Nolan M."/>
            <person name="Bruce D."/>
            <person name="Goodwin L."/>
            <person name="Pitluck S."/>
            <person name="Mavromatis K."/>
            <person name="Ivanova N."/>
            <person name="Ovchinnikova G."/>
            <person name="Pati A."/>
            <person name="Chen A."/>
            <person name="Palaniappan K."/>
            <person name="Land M."/>
            <person name="Hauser L."/>
            <person name="Chang Y.-J."/>
            <person name="Jeffries C.D."/>
            <person name="Chain P."/>
            <person name="Meincke L."/>
            <person name="Sims D."/>
            <person name="Brettin T."/>
            <person name="Detter J.C."/>
            <person name="Rohde M."/>
            <person name="Goeker M."/>
            <person name="Bristow J."/>
            <person name="Eisen J.A."/>
            <person name="Markowitz V."/>
            <person name="Kyrpides N.C."/>
            <person name="Klenk H.-P."/>
            <person name="Hugenholtz P."/>
        </authorList>
    </citation>
    <scope>NUCLEOTIDE SEQUENCE [LARGE SCALE GENOMIC DNA]</scope>
    <source>
        <strain evidence="3">DSM 14684 / CIP 108061 / JCM 11494 / NBRC 100937 / ID131577</strain>
    </source>
</reference>
<dbReference type="GO" id="GO:0016020">
    <property type="term" value="C:membrane"/>
    <property type="evidence" value="ECO:0007669"/>
    <property type="project" value="InterPro"/>
</dbReference>
<accession>D3F352</accession>
<dbReference type="InterPro" id="IPR035973">
    <property type="entry name" value="Cyt_c_oxidase_su3-like_sf"/>
</dbReference>
<protein>
    <submittedName>
        <fullName evidence="2">Uncharacterized protein</fullName>
    </submittedName>
</protein>
<dbReference type="EMBL" id="CP001854">
    <property type="protein sequence ID" value="ADB50332.1"/>
    <property type="molecule type" value="Genomic_DNA"/>
</dbReference>
<sequence>MSPTQPEQTPPPVGEEIHLPGPTLLPFFNALGITVAIIGITTSIVVLIAGLLLFLYTTARWIADTRRDIAELPLEHSHGPDHH</sequence>
<keyword evidence="1" id="KW-1133">Transmembrane helix</keyword>
<feature type="transmembrane region" description="Helical" evidence="1">
    <location>
        <begin position="30"/>
        <end position="57"/>
    </location>
</feature>
<dbReference type="STRING" id="469383.Cwoe_1906"/>
<dbReference type="AlphaFoldDB" id="D3F352"/>
<evidence type="ECO:0000313" key="3">
    <source>
        <dbReference type="Proteomes" id="UP000008229"/>
    </source>
</evidence>
<dbReference type="KEGG" id="cwo:Cwoe_1906"/>
<dbReference type="Gene3D" id="1.10.287.70">
    <property type="match status" value="1"/>
</dbReference>
<dbReference type="RefSeq" id="WP_012933383.1">
    <property type="nucleotide sequence ID" value="NC_013739.1"/>
</dbReference>
<keyword evidence="3" id="KW-1185">Reference proteome</keyword>
<keyword evidence="1" id="KW-0812">Transmembrane</keyword>
<name>D3F352_CONWI</name>
<keyword evidence="1" id="KW-0472">Membrane</keyword>
<dbReference type="SUPFAM" id="SSF81452">
    <property type="entry name" value="Cytochrome c oxidase subunit III-like"/>
    <property type="match status" value="1"/>
</dbReference>
<dbReference type="OrthoDB" id="5244801at2"/>
<dbReference type="GO" id="GO:0009055">
    <property type="term" value="F:electron transfer activity"/>
    <property type="evidence" value="ECO:0007669"/>
    <property type="project" value="InterPro"/>
</dbReference>
<organism evidence="2 3">
    <name type="scientific">Conexibacter woesei (strain DSM 14684 / CCUG 47730 / CIP 108061 / JCM 11494 / NBRC 100937 / ID131577)</name>
    <dbReference type="NCBI Taxonomy" id="469383"/>
    <lineage>
        <taxon>Bacteria</taxon>
        <taxon>Bacillati</taxon>
        <taxon>Actinomycetota</taxon>
        <taxon>Thermoleophilia</taxon>
        <taxon>Solirubrobacterales</taxon>
        <taxon>Conexibacteraceae</taxon>
        <taxon>Conexibacter</taxon>
    </lineage>
</organism>
<reference evidence="3" key="2">
    <citation type="submission" date="2010-01" db="EMBL/GenBank/DDBJ databases">
        <title>The complete genome of Conexibacter woesei DSM 14684.</title>
        <authorList>
            <consortium name="US DOE Joint Genome Institute (JGI-PGF)"/>
            <person name="Lucas S."/>
            <person name="Copeland A."/>
            <person name="Lapidus A."/>
            <person name="Glavina del Rio T."/>
            <person name="Dalin E."/>
            <person name="Tice H."/>
            <person name="Bruce D."/>
            <person name="Goodwin L."/>
            <person name="Pitluck S."/>
            <person name="Kyrpides N."/>
            <person name="Mavromatis K."/>
            <person name="Ivanova N."/>
            <person name="Mikhailova N."/>
            <person name="Chertkov O."/>
            <person name="Brettin T."/>
            <person name="Detter J.C."/>
            <person name="Han C."/>
            <person name="Larimer F."/>
            <person name="Land M."/>
            <person name="Hauser L."/>
            <person name="Markowitz V."/>
            <person name="Cheng J.-F."/>
            <person name="Hugenholtz P."/>
            <person name="Woyke T."/>
            <person name="Wu D."/>
            <person name="Pukall R."/>
            <person name="Steenblock K."/>
            <person name="Schneider S."/>
            <person name="Klenk H.-P."/>
            <person name="Eisen J.A."/>
        </authorList>
    </citation>
    <scope>NUCLEOTIDE SEQUENCE [LARGE SCALE GENOMIC DNA]</scope>
    <source>
        <strain evidence="3">DSM 14684 / CIP 108061 / JCM 11494 / NBRC 100937 / ID131577</strain>
    </source>
</reference>